<reference evidence="1 2" key="1">
    <citation type="journal article" date="2018" name="Front. Plant Sci.">
        <title>Red Clover (Trifolium pratense) and Zigzag Clover (T. medium) - A Picture of Genomic Similarities and Differences.</title>
        <authorList>
            <person name="Dluhosova J."/>
            <person name="Istvanek J."/>
            <person name="Nedelnik J."/>
            <person name="Repkova J."/>
        </authorList>
    </citation>
    <scope>NUCLEOTIDE SEQUENCE [LARGE SCALE GENOMIC DNA]</scope>
    <source>
        <strain evidence="2">cv. 10/8</strain>
        <tissue evidence="1">Leaf</tissue>
    </source>
</reference>
<comment type="caution">
    <text evidence="1">The sequence shown here is derived from an EMBL/GenBank/DDBJ whole genome shotgun (WGS) entry which is preliminary data.</text>
</comment>
<dbReference type="Proteomes" id="UP000265520">
    <property type="component" value="Unassembled WGS sequence"/>
</dbReference>
<sequence length="113" mass="13032">FDADLLPSARCAGSDGALRAYADDGRKLLCQLGAAQERMARRASKWEGKHWSFCYLRAAQERMARRASQLEGRFMKALPLARCAPSLFITRDAQNKWRVREREIYILKSHFQI</sequence>
<evidence type="ECO:0000313" key="2">
    <source>
        <dbReference type="Proteomes" id="UP000265520"/>
    </source>
</evidence>
<protein>
    <submittedName>
        <fullName evidence="1">Uncharacterized protein</fullName>
    </submittedName>
</protein>
<feature type="non-terminal residue" evidence="1">
    <location>
        <position position="1"/>
    </location>
</feature>
<organism evidence="1 2">
    <name type="scientific">Trifolium medium</name>
    <dbReference type="NCBI Taxonomy" id="97028"/>
    <lineage>
        <taxon>Eukaryota</taxon>
        <taxon>Viridiplantae</taxon>
        <taxon>Streptophyta</taxon>
        <taxon>Embryophyta</taxon>
        <taxon>Tracheophyta</taxon>
        <taxon>Spermatophyta</taxon>
        <taxon>Magnoliopsida</taxon>
        <taxon>eudicotyledons</taxon>
        <taxon>Gunneridae</taxon>
        <taxon>Pentapetalae</taxon>
        <taxon>rosids</taxon>
        <taxon>fabids</taxon>
        <taxon>Fabales</taxon>
        <taxon>Fabaceae</taxon>
        <taxon>Papilionoideae</taxon>
        <taxon>50 kb inversion clade</taxon>
        <taxon>NPAAA clade</taxon>
        <taxon>Hologalegina</taxon>
        <taxon>IRL clade</taxon>
        <taxon>Trifolieae</taxon>
        <taxon>Trifolium</taxon>
    </lineage>
</organism>
<evidence type="ECO:0000313" key="1">
    <source>
        <dbReference type="EMBL" id="MCI33755.1"/>
    </source>
</evidence>
<name>A0A392RDU4_9FABA</name>
<dbReference type="EMBL" id="LXQA010207190">
    <property type="protein sequence ID" value="MCI33755.1"/>
    <property type="molecule type" value="Genomic_DNA"/>
</dbReference>
<keyword evidence="2" id="KW-1185">Reference proteome</keyword>
<proteinExistence type="predicted"/>
<dbReference type="AlphaFoldDB" id="A0A392RDU4"/>
<accession>A0A392RDU4</accession>